<dbReference type="GO" id="GO:0008324">
    <property type="term" value="F:monoatomic cation transmembrane transporter activity"/>
    <property type="evidence" value="ECO:0007669"/>
    <property type="project" value="InterPro"/>
</dbReference>
<dbReference type="Proteomes" id="UP000270649">
    <property type="component" value="Unassembled WGS sequence"/>
</dbReference>
<comment type="caution">
    <text evidence="9">The sequence shown here is derived from an EMBL/GenBank/DDBJ whole genome shotgun (WGS) entry which is preliminary data.</text>
</comment>
<evidence type="ECO:0000313" key="11">
    <source>
        <dbReference type="Proteomes" id="UP001518680"/>
    </source>
</evidence>
<evidence type="ECO:0000313" key="10">
    <source>
        <dbReference type="Proteomes" id="UP000270649"/>
    </source>
</evidence>
<evidence type="ECO:0000256" key="4">
    <source>
        <dbReference type="ARBA" id="ARBA00022692"/>
    </source>
</evidence>
<accession>A0A3M0GD37</accession>
<dbReference type="GO" id="GO:0005886">
    <property type="term" value="C:plasma membrane"/>
    <property type="evidence" value="ECO:0007669"/>
    <property type="project" value="UniProtKB-SubCell"/>
</dbReference>
<comment type="subcellular location">
    <subcellularLocation>
        <location evidence="1">Cell membrane</location>
        <topology evidence="1">Multi-pass membrane protein</topology>
    </subcellularLocation>
</comment>
<keyword evidence="3" id="KW-1003">Cell membrane</keyword>
<dbReference type="GeneID" id="92747045"/>
<comment type="similarity">
    <text evidence="2">Belongs to the CPA3 antiporters (TC 2.A.63) subunit E family.</text>
</comment>
<keyword evidence="4 7" id="KW-0812">Transmembrane</keyword>
<evidence type="ECO:0000256" key="3">
    <source>
        <dbReference type="ARBA" id="ARBA00022475"/>
    </source>
</evidence>
<dbReference type="EMBL" id="REGC01000004">
    <property type="protein sequence ID" value="RMB62630.1"/>
    <property type="molecule type" value="Genomic_DNA"/>
</dbReference>
<evidence type="ECO:0000256" key="6">
    <source>
        <dbReference type="ARBA" id="ARBA00023136"/>
    </source>
</evidence>
<dbReference type="PANTHER" id="PTHR34584">
    <property type="entry name" value="NA(+)/H(+) ANTIPORTER SUBUNIT E1"/>
    <property type="match status" value="1"/>
</dbReference>
<sequence>MTKNLFSGVRSRFHPWFTVWITVMWCMLMGEVTVGNVVGGLLVALVIVFALPLPAMPIAGVEVAWGAFLRFILRWFWELFYASLKVGWLAARPQPLPQTAILELPMRLENEFILSLAVTLYNLQPGGTVTDIDIANRMITIHILDARDEAQIQREIDAVSRLESSMIEIFERSHP</sequence>
<feature type="transmembrane region" description="Helical" evidence="7">
    <location>
        <begin position="37"/>
        <end position="57"/>
    </location>
</feature>
<evidence type="ECO:0000313" key="9">
    <source>
        <dbReference type="EMBL" id="RMB62630.1"/>
    </source>
</evidence>
<evidence type="ECO:0000256" key="1">
    <source>
        <dbReference type="ARBA" id="ARBA00004651"/>
    </source>
</evidence>
<gene>
    <name evidence="9" type="ORF">D9543_04795</name>
    <name evidence="8" type="ORF">GWO63_008790</name>
</gene>
<evidence type="ECO:0000313" key="8">
    <source>
        <dbReference type="EMBL" id="MBM0244346.1"/>
    </source>
</evidence>
<reference evidence="8 11" key="2">
    <citation type="submission" date="2021-01" db="EMBL/GenBank/DDBJ databases">
        <title>Complete genome sequences of Corynebacterium macginleyi strains isolated from infectious keratitis.</title>
        <authorList>
            <person name="Sagerfors S."/>
            <person name="Poehlein A."/>
            <person name="Soderquist B."/>
            <person name="Bruggemann H."/>
        </authorList>
    </citation>
    <scope>NUCLEOTIDE SEQUENCE [LARGE SCALE GENOMIC DNA]</scope>
    <source>
        <strain evidence="8 11">12T220</strain>
    </source>
</reference>
<keyword evidence="5 7" id="KW-1133">Transmembrane helix</keyword>
<evidence type="ECO:0000256" key="2">
    <source>
        <dbReference type="ARBA" id="ARBA00006228"/>
    </source>
</evidence>
<evidence type="ECO:0000256" key="5">
    <source>
        <dbReference type="ARBA" id="ARBA00022989"/>
    </source>
</evidence>
<proteinExistence type="inferred from homology"/>
<dbReference type="Proteomes" id="UP001518680">
    <property type="component" value="Unassembled WGS sequence"/>
</dbReference>
<keyword evidence="6 7" id="KW-0472">Membrane</keyword>
<dbReference type="RefSeq" id="WP_121911481.1">
    <property type="nucleotide sequence ID" value="NZ_CP068291.1"/>
</dbReference>
<name>A0A3M0GD37_9CORY</name>
<dbReference type="AlphaFoldDB" id="A0A3M0GD37"/>
<reference evidence="9 10" key="1">
    <citation type="submission" date="2018-10" db="EMBL/GenBank/DDBJ databases">
        <title>Corynebacterium macginleyi genome sequencing and assembly of the type strain and two clinical samples.</title>
        <authorList>
            <person name="Bernier A.-M."/>
            <person name="Bernard K."/>
        </authorList>
    </citation>
    <scope>NUCLEOTIDE SEQUENCE [LARGE SCALE GENOMIC DNA]</scope>
    <source>
        <strain evidence="9 10">NML 120205</strain>
    </source>
</reference>
<dbReference type="Pfam" id="PF01899">
    <property type="entry name" value="MNHE"/>
    <property type="match status" value="1"/>
</dbReference>
<feature type="transmembrane region" description="Helical" evidence="7">
    <location>
        <begin position="13"/>
        <end position="30"/>
    </location>
</feature>
<dbReference type="InterPro" id="IPR002758">
    <property type="entry name" value="Cation_antiport_E"/>
</dbReference>
<dbReference type="EMBL" id="JAACBX020000002">
    <property type="protein sequence ID" value="MBM0244346.1"/>
    <property type="molecule type" value="Genomic_DNA"/>
</dbReference>
<organism evidence="9 10">
    <name type="scientific">Corynebacterium macginleyi</name>
    <dbReference type="NCBI Taxonomy" id="38290"/>
    <lineage>
        <taxon>Bacteria</taxon>
        <taxon>Bacillati</taxon>
        <taxon>Actinomycetota</taxon>
        <taxon>Actinomycetes</taxon>
        <taxon>Mycobacteriales</taxon>
        <taxon>Corynebacteriaceae</taxon>
        <taxon>Corynebacterium</taxon>
    </lineage>
</organism>
<dbReference type="PANTHER" id="PTHR34584:SF1">
    <property type="entry name" value="NA(+)_H(+) ANTIPORTER SUBUNIT E1"/>
    <property type="match status" value="1"/>
</dbReference>
<dbReference type="NCBIfam" id="NF006521">
    <property type="entry name" value="PRK08965.1-5"/>
    <property type="match status" value="1"/>
</dbReference>
<evidence type="ECO:0000256" key="7">
    <source>
        <dbReference type="SAM" id="Phobius"/>
    </source>
</evidence>
<keyword evidence="11" id="KW-1185">Reference proteome</keyword>
<protein>
    <submittedName>
        <fullName evidence="9">Na+/H+ antiporter subunit E</fullName>
    </submittedName>
</protein>